<evidence type="ECO:0000259" key="3">
    <source>
        <dbReference type="Pfam" id="PF02885"/>
    </source>
</evidence>
<protein>
    <recommendedName>
        <fullName evidence="3">Glycosyl transferase family 3 N-terminal domain-containing protein</fullName>
    </recommendedName>
</protein>
<name>X1J4A9_9ZZZZ</name>
<dbReference type="GO" id="GO:0004645">
    <property type="term" value="F:1,4-alpha-oligoglucan phosphorylase activity"/>
    <property type="evidence" value="ECO:0007669"/>
    <property type="project" value="InterPro"/>
</dbReference>
<feature type="domain" description="Glycosyl transferase family 3 N-terminal" evidence="3">
    <location>
        <begin position="5"/>
        <end position="66"/>
    </location>
</feature>
<keyword evidence="2" id="KW-0808">Transferase</keyword>
<dbReference type="InterPro" id="IPR036320">
    <property type="entry name" value="Glycosyl_Trfase_fam3_N_dom_sf"/>
</dbReference>
<evidence type="ECO:0000256" key="2">
    <source>
        <dbReference type="ARBA" id="ARBA00022679"/>
    </source>
</evidence>
<dbReference type="Pfam" id="PF02885">
    <property type="entry name" value="Glycos_trans_3N"/>
    <property type="match status" value="1"/>
</dbReference>
<dbReference type="AlphaFoldDB" id="X1J4A9"/>
<accession>X1J4A9</accession>
<keyword evidence="1" id="KW-0328">Glycosyltransferase</keyword>
<organism evidence="4">
    <name type="scientific">marine sediment metagenome</name>
    <dbReference type="NCBI Taxonomy" id="412755"/>
    <lineage>
        <taxon>unclassified sequences</taxon>
        <taxon>metagenomes</taxon>
        <taxon>ecological metagenomes</taxon>
    </lineage>
</organism>
<dbReference type="PANTHER" id="PTHR10515:SF0">
    <property type="entry name" value="THYMIDINE PHOSPHORYLASE"/>
    <property type="match status" value="1"/>
</dbReference>
<evidence type="ECO:0000256" key="1">
    <source>
        <dbReference type="ARBA" id="ARBA00022676"/>
    </source>
</evidence>
<comment type="caution">
    <text evidence="4">The sequence shown here is derived from an EMBL/GenBank/DDBJ whole genome shotgun (WGS) entry which is preliminary data.</text>
</comment>
<proteinExistence type="predicted"/>
<dbReference type="Gene3D" id="1.20.970.10">
    <property type="entry name" value="Transferase, Pyrimidine Nucleoside Phosphorylase, Chain C"/>
    <property type="match status" value="1"/>
</dbReference>
<feature type="non-terminal residue" evidence="4">
    <location>
        <position position="73"/>
    </location>
</feature>
<dbReference type="GO" id="GO:0009032">
    <property type="term" value="F:thymidine phosphorylase activity"/>
    <property type="evidence" value="ECO:0007669"/>
    <property type="project" value="TreeGrafter"/>
</dbReference>
<dbReference type="SUPFAM" id="SSF47648">
    <property type="entry name" value="Nucleoside phosphorylase/phosphoribosyltransferase N-terminal domain"/>
    <property type="match status" value="1"/>
</dbReference>
<dbReference type="InterPro" id="IPR000053">
    <property type="entry name" value="Thymidine/pyrmidine_PPase"/>
</dbReference>
<dbReference type="GO" id="GO:0006206">
    <property type="term" value="P:pyrimidine nucleobase metabolic process"/>
    <property type="evidence" value="ECO:0007669"/>
    <property type="project" value="InterPro"/>
</dbReference>
<dbReference type="GO" id="GO:0005829">
    <property type="term" value="C:cytosol"/>
    <property type="evidence" value="ECO:0007669"/>
    <property type="project" value="TreeGrafter"/>
</dbReference>
<reference evidence="4" key="1">
    <citation type="journal article" date="2014" name="Front. Microbiol.">
        <title>High frequency of phylogenetically diverse reductive dehalogenase-homologous genes in deep subseafloor sedimentary metagenomes.</title>
        <authorList>
            <person name="Kawai M."/>
            <person name="Futagami T."/>
            <person name="Toyoda A."/>
            <person name="Takaki Y."/>
            <person name="Nishi S."/>
            <person name="Hori S."/>
            <person name="Arai W."/>
            <person name="Tsubouchi T."/>
            <person name="Morono Y."/>
            <person name="Uchiyama I."/>
            <person name="Ito T."/>
            <person name="Fujiyama A."/>
            <person name="Inagaki F."/>
            <person name="Takami H."/>
        </authorList>
    </citation>
    <scope>NUCLEOTIDE SEQUENCE</scope>
    <source>
        <strain evidence="4">Expedition CK06-06</strain>
    </source>
</reference>
<gene>
    <name evidence="4" type="ORF">S03H2_56849</name>
</gene>
<sequence>MIFTEIIRKKRDGFSLTREEIDFTIKGYTEGGIPDYQMSSFLMAVVLKGMSKDETLYLTEAMLNSGKTFDLSR</sequence>
<dbReference type="InterPro" id="IPR017459">
    <property type="entry name" value="Glycosyl_Trfase_fam3_N_dom"/>
</dbReference>
<evidence type="ECO:0000313" key="4">
    <source>
        <dbReference type="EMBL" id="GAH89541.1"/>
    </source>
</evidence>
<dbReference type="EMBL" id="BARU01036407">
    <property type="protein sequence ID" value="GAH89541.1"/>
    <property type="molecule type" value="Genomic_DNA"/>
</dbReference>
<dbReference type="PANTHER" id="PTHR10515">
    <property type="entry name" value="THYMIDINE PHOSPHORYLASE"/>
    <property type="match status" value="1"/>
</dbReference>